<dbReference type="InterPro" id="IPR009387">
    <property type="entry name" value="HigB-2"/>
</dbReference>
<dbReference type="PIRSF" id="PIRSF018634">
    <property type="entry name" value="UCP018634"/>
    <property type="match status" value="1"/>
</dbReference>
<dbReference type="Pfam" id="PF06296">
    <property type="entry name" value="RelE"/>
    <property type="match status" value="1"/>
</dbReference>
<dbReference type="Proteomes" id="UP000250163">
    <property type="component" value="Chromosome MORIYA"/>
</dbReference>
<dbReference type="AlphaFoldDB" id="A0A330LMM2"/>
<keyword evidence="2" id="KW-1185">Reference proteome</keyword>
<evidence type="ECO:0000313" key="1">
    <source>
        <dbReference type="EMBL" id="SQD77682.1"/>
    </source>
</evidence>
<evidence type="ECO:0000313" key="2">
    <source>
        <dbReference type="Proteomes" id="UP000250163"/>
    </source>
</evidence>
<protein>
    <submittedName>
        <fullName evidence="1">Putative Toxin HigB-2</fullName>
    </submittedName>
</protein>
<proteinExistence type="predicted"/>
<organism evidence="1 2">
    <name type="scientific">Moritella yayanosii</name>
    <dbReference type="NCBI Taxonomy" id="69539"/>
    <lineage>
        <taxon>Bacteria</taxon>
        <taxon>Pseudomonadati</taxon>
        <taxon>Pseudomonadota</taxon>
        <taxon>Gammaproteobacteria</taxon>
        <taxon>Alteromonadales</taxon>
        <taxon>Moritellaceae</taxon>
        <taxon>Moritella</taxon>
    </lineage>
</organism>
<accession>A0A330LMM2</accession>
<name>A0A330LMM2_9GAMM</name>
<dbReference type="OrthoDB" id="8607264at2"/>
<gene>
    <name evidence="1" type="ORF">MORIYA_1204</name>
</gene>
<dbReference type="EMBL" id="LS483250">
    <property type="protein sequence ID" value="SQD77682.1"/>
    <property type="molecule type" value="Genomic_DNA"/>
</dbReference>
<reference evidence="2" key="1">
    <citation type="submission" date="2018-05" db="EMBL/GenBank/DDBJ databases">
        <authorList>
            <person name="Cea G.-C."/>
            <person name="William W."/>
        </authorList>
    </citation>
    <scope>NUCLEOTIDE SEQUENCE [LARGE SCALE GENOMIC DNA]</scope>
    <source>
        <strain evidence="2">DB21MT 5</strain>
    </source>
</reference>
<sequence>MRIFKSKQFKKWADKEKLTDVVLTQAIREMENGLIDANLGGHVFKKRISISGQGKSGGLRTLLAFKADKMSFFMFGFAKNEQDNINKDELKALKLMAKELLSYKVGELNKALLHGALLEVINNE</sequence>
<dbReference type="RefSeq" id="WP_112713423.1">
    <property type="nucleotide sequence ID" value="NZ_LS483250.1"/>
</dbReference>
<dbReference type="KEGG" id="mya:MORIYA_1204"/>